<dbReference type="eggNOG" id="KOG2116">
    <property type="taxonomic scope" value="Eukaryota"/>
</dbReference>
<sequence>MRDDDEKDDVSDAKLKSKKNKMLLHRVGSGLLDVATTTSGLTASAVSTLVPNPGGAIDVLVVENRSTKSLRCTPFFVRFGNAKSFFSKKLLSADATYVSFHVNGKAFEQFRMKLSRNGTCQFAHENCAQDALFFDGWDETTKTVETTASTSMVKTRMDGENANANGNYGSLLNETESIAIEEAEEAGRSSEDDEEEDGEEEEAPKAPLTSSEATTTKTTTTTTANAASSGKYTRAKKWLKTKVGGLSGNHSSGGSKHSNSADKNNNNNNNNNGKEKKEAKAAKPPRKRRNTRLTSEELKMLDLKPGLNTVTYSYKSRVFGTQTLECNLFLWDSGDKVVVSDIDGTITKSDVLGHIYTMVGKDYAHPGIASLYRKIVRNGYKILFVTSRAISQSNSTRAYLRTLTQNGETLPIGPVMCAPDPISTALYREVVARKPEVFKIRCLTRVRRLFDVDINKTRMFAGFGNRSSDALAYKTCGIELDKIYTIDPKSRLRSEKTGETFEIQHLMDKVDQAFPRIEGRIQNDNEEEEEVEVAARWRITAEDKERKKGEESRVKCLFTVEEKSQAVHCSLFIE</sequence>
<dbReference type="InterPro" id="IPR013209">
    <property type="entry name" value="LNS2"/>
</dbReference>
<organism evidence="4 5">
    <name type="scientific">Bathycoccus prasinos</name>
    <dbReference type="NCBI Taxonomy" id="41875"/>
    <lineage>
        <taxon>Eukaryota</taxon>
        <taxon>Viridiplantae</taxon>
        <taxon>Chlorophyta</taxon>
        <taxon>Mamiellophyceae</taxon>
        <taxon>Mamiellales</taxon>
        <taxon>Bathycoccaceae</taxon>
        <taxon>Bathycoccus</taxon>
    </lineage>
</organism>
<accession>K8F043</accession>
<gene>
    <name evidence="4" type="ORF">Bathy02g05250</name>
</gene>
<evidence type="ECO:0000313" key="4">
    <source>
        <dbReference type="EMBL" id="CCO14878.1"/>
    </source>
</evidence>
<protein>
    <submittedName>
        <fullName evidence="4">Unnamed protein product</fullName>
    </submittedName>
</protein>
<dbReference type="GeneID" id="19017638"/>
<dbReference type="InterPro" id="IPR007651">
    <property type="entry name" value="Lipin_N"/>
</dbReference>
<evidence type="ECO:0000256" key="2">
    <source>
        <dbReference type="SAM" id="MobiDB-lite"/>
    </source>
</evidence>
<dbReference type="GO" id="GO:0008195">
    <property type="term" value="F:phosphatidate phosphatase activity"/>
    <property type="evidence" value="ECO:0007669"/>
    <property type="project" value="TreeGrafter"/>
</dbReference>
<reference evidence="4 5" key="1">
    <citation type="submission" date="2011-10" db="EMBL/GenBank/DDBJ databases">
        <authorList>
            <person name="Genoscope - CEA"/>
        </authorList>
    </citation>
    <scope>NUCLEOTIDE SEQUENCE [LARGE SCALE GENOMIC DNA]</scope>
    <source>
        <strain evidence="4 5">RCC 1105</strain>
    </source>
</reference>
<feature type="compositionally biased region" description="Low complexity" evidence="2">
    <location>
        <begin position="248"/>
        <end position="272"/>
    </location>
</feature>
<evidence type="ECO:0000256" key="1">
    <source>
        <dbReference type="ARBA" id="ARBA00005476"/>
    </source>
</evidence>
<dbReference type="RefSeq" id="XP_007514638.1">
    <property type="nucleotide sequence ID" value="XM_007514576.1"/>
</dbReference>
<name>K8F043_9CHLO</name>
<dbReference type="InterPro" id="IPR036412">
    <property type="entry name" value="HAD-like_sf"/>
</dbReference>
<dbReference type="Pfam" id="PF08235">
    <property type="entry name" value="LNS2"/>
    <property type="match status" value="1"/>
</dbReference>
<dbReference type="Pfam" id="PF04571">
    <property type="entry name" value="Lipin_N"/>
    <property type="match status" value="1"/>
</dbReference>
<keyword evidence="5" id="KW-1185">Reference proteome</keyword>
<dbReference type="SMART" id="SM00775">
    <property type="entry name" value="LNS2"/>
    <property type="match status" value="1"/>
</dbReference>
<feature type="region of interest" description="Disordered" evidence="2">
    <location>
        <begin position="182"/>
        <end position="294"/>
    </location>
</feature>
<comment type="similarity">
    <text evidence="1">Belongs to the lipin family.</text>
</comment>
<dbReference type="Proteomes" id="UP000198341">
    <property type="component" value="Chromosome 2"/>
</dbReference>
<feature type="compositionally biased region" description="Low complexity" evidence="2">
    <location>
        <begin position="209"/>
        <end position="229"/>
    </location>
</feature>
<dbReference type="InterPro" id="IPR031315">
    <property type="entry name" value="LNS2/PITP"/>
</dbReference>
<evidence type="ECO:0000259" key="3">
    <source>
        <dbReference type="SMART" id="SM00775"/>
    </source>
</evidence>
<dbReference type="OrthoDB" id="4567at2759"/>
<dbReference type="AlphaFoldDB" id="K8F043"/>
<dbReference type="SUPFAM" id="SSF56784">
    <property type="entry name" value="HAD-like"/>
    <property type="match status" value="1"/>
</dbReference>
<evidence type="ECO:0000313" key="5">
    <source>
        <dbReference type="Proteomes" id="UP000198341"/>
    </source>
</evidence>
<dbReference type="STRING" id="41875.K8F043"/>
<dbReference type="Gene3D" id="3.40.50.1000">
    <property type="entry name" value="HAD superfamily/HAD-like"/>
    <property type="match status" value="1"/>
</dbReference>
<dbReference type="EMBL" id="FO082277">
    <property type="protein sequence ID" value="CCO14878.1"/>
    <property type="molecule type" value="Genomic_DNA"/>
</dbReference>
<dbReference type="KEGG" id="bpg:Bathy02g05250"/>
<feature type="compositionally biased region" description="Acidic residues" evidence="2">
    <location>
        <begin position="191"/>
        <end position="202"/>
    </location>
</feature>
<feature type="domain" description="LNS2/PITP" evidence="3">
    <location>
        <begin position="337"/>
        <end position="495"/>
    </location>
</feature>
<dbReference type="InterPro" id="IPR023214">
    <property type="entry name" value="HAD_sf"/>
</dbReference>
<dbReference type="PANTHER" id="PTHR12181:SF12">
    <property type="entry name" value="PHOSPHATIDATE PHOSPHATASE"/>
    <property type="match status" value="1"/>
</dbReference>
<dbReference type="InterPro" id="IPR026058">
    <property type="entry name" value="LIPIN"/>
</dbReference>
<proteinExistence type="inferred from homology"/>
<dbReference type="PANTHER" id="PTHR12181">
    <property type="entry name" value="LIPIN"/>
    <property type="match status" value="1"/>
</dbReference>